<reference evidence="1 2" key="1">
    <citation type="submission" date="2019-05" db="EMBL/GenBank/DDBJ databases">
        <authorList>
            <person name="Zhang J.-Y."/>
            <person name="Feg X."/>
            <person name="Du Z.-J."/>
        </authorList>
    </citation>
    <scope>NUCLEOTIDE SEQUENCE [LARGE SCALE GENOMIC DNA]</scope>
    <source>
        <strain evidence="1 2">RZ26</strain>
    </source>
</reference>
<dbReference type="EMBL" id="VATY01000002">
    <property type="protein sequence ID" value="TMM57337.1"/>
    <property type="molecule type" value="Genomic_DNA"/>
</dbReference>
<keyword evidence="2" id="KW-1185">Reference proteome</keyword>
<protein>
    <submittedName>
        <fullName evidence="1">DUF3052 family protein</fullName>
    </submittedName>
</protein>
<gene>
    <name evidence="1" type="ORF">FEE95_12700</name>
</gene>
<dbReference type="RefSeq" id="WP_138658320.1">
    <property type="nucleotide sequence ID" value="NZ_VATY01000002.1"/>
</dbReference>
<sequence length="137" mass="15942">MNSSGYSTTPLARKLGIKEGYTTLLVNEPSHYILLFEDMPEVNYVTHPPKESVDFIHLFCKKKADFEKQSIKLKPALKMTGMFWVSWPKGSSKIETDLNRDYIREYLLKNGLVDVKVCAVDKDWSGLKFMYRIKDRK</sequence>
<name>A0A5S3PRG4_9FLAO</name>
<dbReference type="OrthoDB" id="9800461at2"/>
<evidence type="ECO:0000313" key="2">
    <source>
        <dbReference type="Proteomes" id="UP000310314"/>
    </source>
</evidence>
<evidence type="ECO:0000313" key="1">
    <source>
        <dbReference type="EMBL" id="TMM57337.1"/>
    </source>
</evidence>
<organism evidence="1 2">
    <name type="scientific">Maribacter algarum</name>
    <name type="common">ex Zhang et al. 2020</name>
    <dbReference type="NCBI Taxonomy" id="2578118"/>
    <lineage>
        <taxon>Bacteria</taxon>
        <taxon>Pseudomonadati</taxon>
        <taxon>Bacteroidota</taxon>
        <taxon>Flavobacteriia</taxon>
        <taxon>Flavobacteriales</taxon>
        <taxon>Flavobacteriaceae</taxon>
        <taxon>Maribacter</taxon>
    </lineage>
</organism>
<proteinExistence type="predicted"/>
<dbReference type="AlphaFoldDB" id="A0A5S3PRG4"/>
<dbReference type="Proteomes" id="UP000310314">
    <property type="component" value="Unassembled WGS sequence"/>
</dbReference>
<comment type="caution">
    <text evidence="1">The sequence shown here is derived from an EMBL/GenBank/DDBJ whole genome shotgun (WGS) entry which is preliminary data.</text>
</comment>
<accession>A0A5S3PRG4</accession>